<proteinExistence type="predicted"/>
<name>A0A368KRB8_9BACT</name>
<keyword evidence="1" id="KW-0378">Hydrolase</keyword>
<keyword evidence="1" id="KW-0255">Endonuclease</keyword>
<dbReference type="GO" id="GO:0004519">
    <property type="term" value="F:endonuclease activity"/>
    <property type="evidence" value="ECO:0007669"/>
    <property type="project" value="UniProtKB-KW"/>
</dbReference>
<dbReference type="EMBL" id="QPEX01000030">
    <property type="protein sequence ID" value="RCS46329.1"/>
    <property type="molecule type" value="Genomic_DNA"/>
</dbReference>
<dbReference type="SUPFAM" id="SSF69322">
    <property type="entry name" value="Tricorn protease domain 2"/>
    <property type="match status" value="1"/>
</dbReference>
<accession>A0A368KRB8</accession>
<organism evidence="1 2">
    <name type="scientific">Bremerella cremea</name>
    <dbReference type="NCBI Taxonomy" id="1031537"/>
    <lineage>
        <taxon>Bacteria</taxon>
        <taxon>Pseudomonadati</taxon>
        <taxon>Planctomycetota</taxon>
        <taxon>Planctomycetia</taxon>
        <taxon>Pirellulales</taxon>
        <taxon>Pirellulaceae</taxon>
        <taxon>Bremerella</taxon>
    </lineage>
</organism>
<reference evidence="1 2" key="1">
    <citation type="submission" date="2018-07" db="EMBL/GenBank/DDBJ databases">
        <title>Comparative genomes isolates from brazilian mangrove.</title>
        <authorList>
            <person name="De Araujo J.E."/>
            <person name="Taketani R.G."/>
            <person name="Silva M.C.P."/>
            <person name="Lourenco M.V."/>
            <person name="Oliveira V.M."/>
            <person name="Andreote F.D."/>
        </authorList>
    </citation>
    <scope>NUCLEOTIDE SEQUENCE [LARGE SCALE GENOMIC DNA]</scope>
    <source>
        <strain evidence="1 2">HEX PRIS-MGV</strain>
    </source>
</reference>
<evidence type="ECO:0000313" key="1">
    <source>
        <dbReference type="EMBL" id="RCS46329.1"/>
    </source>
</evidence>
<dbReference type="AlphaFoldDB" id="A0A368KRB8"/>
<gene>
    <name evidence="1" type="ORF">DTL42_15275</name>
</gene>
<protein>
    <submittedName>
        <fullName evidence="1">Endonuclease</fullName>
    </submittedName>
</protein>
<keyword evidence="1" id="KW-0540">Nuclease</keyword>
<sequence>MSNGRQAFLLFGCLLIDLLNQPCGEKLLVIRDCFLALGLSVVLMPIANVIGEERSCAWKQTATLDAPEANQAAAADESFVYAINNTMVAKYGRASGELVAKSEGDAQHLNSGFLHEGKLYCAHSNYPFKPESSIIKVLDVASMQLSDFHRFGHSPHGSLTVAVFKDEAWWCVFAVYGKGDNARTVLVKFDPAWQEQAVWTFPPSVVSDLGSSSISGGIWLGDEFLATGHDKKVIYRLKLPETGSVLMHTATCLTPFPGQGIAMDPKTGGLVGIHRQKRQVIFAEHASANP</sequence>
<evidence type="ECO:0000313" key="2">
    <source>
        <dbReference type="Proteomes" id="UP000253562"/>
    </source>
</evidence>
<dbReference type="Proteomes" id="UP000253562">
    <property type="component" value="Unassembled WGS sequence"/>
</dbReference>
<comment type="caution">
    <text evidence="1">The sequence shown here is derived from an EMBL/GenBank/DDBJ whole genome shotgun (WGS) entry which is preliminary data.</text>
</comment>